<name>A0AAV5W498_9BILA</name>
<comment type="caution">
    <text evidence="6">The sequence shown here is derived from an EMBL/GenBank/DDBJ whole genome shotgun (WGS) entry which is preliminary data.</text>
</comment>
<evidence type="ECO:0000256" key="3">
    <source>
        <dbReference type="ARBA" id="ARBA00022989"/>
    </source>
</evidence>
<reference evidence="6" key="1">
    <citation type="submission" date="2023-10" db="EMBL/GenBank/DDBJ databases">
        <title>Genome assembly of Pristionchus species.</title>
        <authorList>
            <person name="Yoshida K."/>
            <person name="Sommer R.J."/>
        </authorList>
    </citation>
    <scope>NUCLEOTIDE SEQUENCE</scope>
    <source>
        <strain evidence="6">RS5133</strain>
    </source>
</reference>
<dbReference type="PANTHER" id="PTHR21706:SF15">
    <property type="entry name" value="TRANSMEMBRANE PROTEIN 65"/>
    <property type="match status" value="1"/>
</dbReference>
<organism evidence="6 7">
    <name type="scientific">Pristionchus fissidentatus</name>
    <dbReference type="NCBI Taxonomy" id="1538716"/>
    <lineage>
        <taxon>Eukaryota</taxon>
        <taxon>Metazoa</taxon>
        <taxon>Ecdysozoa</taxon>
        <taxon>Nematoda</taxon>
        <taxon>Chromadorea</taxon>
        <taxon>Rhabditida</taxon>
        <taxon>Rhabditina</taxon>
        <taxon>Diplogasteromorpha</taxon>
        <taxon>Diplogasteroidea</taxon>
        <taxon>Neodiplogasteridae</taxon>
        <taxon>Pristionchus</taxon>
    </lineage>
</organism>
<dbReference type="InterPro" id="IPR019537">
    <property type="entry name" value="TMEM65"/>
</dbReference>
<dbReference type="GO" id="GO:0016020">
    <property type="term" value="C:membrane"/>
    <property type="evidence" value="ECO:0007669"/>
    <property type="project" value="UniProtKB-SubCell"/>
</dbReference>
<dbReference type="AlphaFoldDB" id="A0AAV5W498"/>
<protein>
    <recommendedName>
        <fullName evidence="8">Transmembrane protein 65</fullName>
    </recommendedName>
</protein>
<accession>A0AAV5W498</accession>
<evidence type="ECO:0008006" key="8">
    <source>
        <dbReference type="Google" id="ProtNLM"/>
    </source>
</evidence>
<dbReference type="Proteomes" id="UP001432322">
    <property type="component" value="Unassembled WGS sequence"/>
</dbReference>
<dbReference type="Pfam" id="PF10507">
    <property type="entry name" value="TMEM65"/>
    <property type="match status" value="1"/>
</dbReference>
<evidence type="ECO:0000313" key="6">
    <source>
        <dbReference type="EMBL" id="GMT25155.1"/>
    </source>
</evidence>
<evidence type="ECO:0000256" key="2">
    <source>
        <dbReference type="ARBA" id="ARBA00022692"/>
    </source>
</evidence>
<keyword evidence="2 5" id="KW-0812">Transmembrane</keyword>
<evidence type="ECO:0000313" key="7">
    <source>
        <dbReference type="Proteomes" id="UP001432322"/>
    </source>
</evidence>
<evidence type="ECO:0000256" key="5">
    <source>
        <dbReference type="SAM" id="Phobius"/>
    </source>
</evidence>
<keyword evidence="4 5" id="KW-0472">Membrane</keyword>
<comment type="subcellular location">
    <subcellularLocation>
        <location evidence="1">Membrane</location>
        <topology evidence="1">Multi-pass membrane protein</topology>
    </subcellularLocation>
</comment>
<feature type="transmembrane region" description="Helical" evidence="5">
    <location>
        <begin position="219"/>
        <end position="236"/>
    </location>
</feature>
<sequence length="249" mass="26672">CTPLAPPTQAGSLLKMASIRSATRLASTMSMKKLGASQTHPFVRSPLLGSSSVSIRVSTTSVVSQYDKIRTEEHAKEIVDRLSCDERKLLHAALHTSLLGVVVEGQEEGERGMEREEISKEQAKALFLVNGLPFVAFGCLDNMIMIVAGEYIDQSLGAWLALSTMAAAALGNLISDVAGVGLAHYVEIAVGRVGIKHPVLTGKQLESGKARFMTNSGRAIGLSIGCLIGMFPLLFYDDDKKEQKDPATK</sequence>
<keyword evidence="3 5" id="KW-1133">Transmembrane helix</keyword>
<feature type="non-terminal residue" evidence="6">
    <location>
        <position position="1"/>
    </location>
</feature>
<feature type="transmembrane region" description="Helical" evidence="5">
    <location>
        <begin position="125"/>
        <end position="147"/>
    </location>
</feature>
<keyword evidence="7" id="KW-1185">Reference proteome</keyword>
<proteinExistence type="predicted"/>
<evidence type="ECO:0000256" key="1">
    <source>
        <dbReference type="ARBA" id="ARBA00004141"/>
    </source>
</evidence>
<evidence type="ECO:0000256" key="4">
    <source>
        <dbReference type="ARBA" id="ARBA00023136"/>
    </source>
</evidence>
<dbReference type="PANTHER" id="PTHR21706">
    <property type="entry name" value="TRANSMEMBRANE PROTEIN 65"/>
    <property type="match status" value="1"/>
</dbReference>
<dbReference type="GO" id="GO:0005739">
    <property type="term" value="C:mitochondrion"/>
    <property type="evidence" value="ECO:0007669"/>
    <property type="project" value="TreeGrafter"/>
</dbReference>
<gene>
    <name evidence="6" type="ORF">PFISCL1PPCAC_16452</name>
</gene>
<dbReference type="EMBL" id="BTSY01000004">
    <property type="protein sequence ID" value="GMT25155.1"/>
    <property type="molecule type" value="Genomic_DNA"/>
</dbReference>
<feature type="transmembrane region" description="Helical" evidence="5">
    <location>
        <begin position="159"/>
        <end position="186"/>
    </location>
</feature>